<dbReference type="NCBIfam" id="NF001204">
    <property type="entry name" value="PRK00166.1"/>
    <property type="match status" value="1"/>
</dbReference>
<keyword evidence="3 5" id="KW-0378">Hydrolase</keyword>
<dbReference type="AlphaFoldDB" id="A0A2T5J165"/>
<feature type="domain" description="Calcineurin-like phosphoesterase" evidence="6">
    <location>
        <begin position="5"/>
        <end position="139"/>
    </location>
</feature>
<dbReference type="InterPro" id="IPR004617">
    <property type="entry name" value="ApaH"/>
</dbReference>
<dbReference type="EMBL" id="QAON01000004">
    <property type="protein sequence ID" value="PTQ90137.1"/>
    <property type="molecule type" value="Genomic_DNA"/>
</dbReference>
<dbReference type="SUPFAM" id="SSF56300">
    <property type="entry name" value="Metallo-dependent phosphatases"/>
    <property type="match status" value="1"/>
</dbReference>
<organism evidence="7 8">
    <name type="scientific">Agitococcus lubricus</name>
    <dbReference type="NCBI Taxonomy" id="1077255"/>
    <lineage>
        <taxon>Bacteria</taxon>
        <taxon>Pseudomonadati</taxon>
        <taxon>Pseudomonadota</taxon>
        <taxon>Gammaproteobacteria</taxon>
        <taxon>Moraxellales</taxon>
        <taxon>Moraxellaceae</taxon>
        <taxon>Agitococcus</taxon>
    </lineage>
</organism>
<comment type="catalytic activity">
    <reaction evidence="4 5">
        <text>P(1),P(4)-bis(5'-adenosyl) tetraphosphate + H2O = 2 ADP + 2 H(+)</text>
        <dbReference type="Rhea" id="RHEA:24252"/>
        <dbReference type="ChEBI" id="CHEBI:15377"/>
        <dbReference type="ChEBI" id="CHEBI:15378"/>
        <dbReference type="ChEBI" id="CHEBI:58141"/>
        <dbReference type="ChEBI" id="CHEBI:456216"/>
        <dbReference type="EC" id="3.6.1.41"/>
    </reaction>
</comment>
<dbReference type="PANTHER" id="PTHR40942">
    <property type="match status" value="1"/>
</dbReference>
<dbReference type="GO" id="GO:0008803">
    <property type="term" value="F:bis(5'-nucleosyl)-tetraphosphatase (symmetrical) activity"/>
    <property type="evidence" value="ECO:0007669"/>
    <property type="project" value="UniProtKB-UniRule"/>
</dbReference>
<dbReference type="EC" id="3.6.1.41" evidence="5"/>
<comment type="caution">
    <text evidence="7">The sequence shown here is derived from an EMBL/GenBank/DDBJ whole genome shotgun (WGS) entry which is preliminary data.</text>
</comment>
<gene>
    <name evidence="5" type="primary">apaH</name>
    <name evidence="7" type="ORF">C8N29_104182</name>
</gene>
<evidence type="ECO:0000256" key="3">
    <source>
        <dbReference type="ARBA" id="ARBA00022801"/>
    </source>
</evidence>
<name>A0A2T5J165_9GAMM</name>
<dbReference type="Pfam" id="PF00149">
    <property type="entry name" value="Metallophos"/>
    <property type="match status" value="1"/>
</dbReference>
<dbReference type="InterPro" id="IPR004843">
    <property type="entry name" value="Calcineurin-like_PHP"/>
</dbReference>
<dbReference type="RefSeq" id="WP_107865133.1">
    <property type="nucleotide sequence ID" value="NZ_QAON01000004.1"/>
</dbReference>
<evidence type="ECO:0000256" key="4">
    <source>
        <dbReference type="ARBA" id="ARBA00049417"/>
    </source>
</evidence>
<dbReference type="CDD" id="cd07422">
    <property type="entry name" value="MPP_ApaH"/>
    <property type="match status" value="1"/>
</dbReference>
<evidence type="ECO:0000313" key="8">
    <source>
        <dbReference type="Proteomes" id="UP000244223"/>
    </source>
</evidence>
<comment type="similarity">
    <text evidence="2 5">Belongs to the Ap4A hydrolase family.</text>
</comment>
<protein>
    <recommendedName>
        <fullName evidence="5">Bis(5'-nucleosyl)-tetraphosphatase, symmetrical</fullName>
        <ecNumber evidence="5">3.6.1.41</ecNumber>
    </recommendedName>
    <alternativeName>
        <fullName evidence="5">Ap4A hydrolase</fullName>
    </alternativeName>
    <alternativeName>
        <fullName evidence="5">Diadenosine 5',5'''-P1,P4-tetraphosphate pyrophosphohydrolase</fullName>
    </alternativeName>
    <alternativeName>
        <fullName evidence="5">Diadenosine tetraphosphatase</fullName>
    </alternativeName>
</protein>
<accession>A0A2T5J165</accession>
<dbReference type="Proteomes" id="UP000244223">
    <property type="component" value="Unassembled WGS sequence"/>
</dbReference>
<evidence type="ECO:0000256" key="5">
    <source>
        <dbReference type="HAMAP-Rule" id="MF_00199"/>
    </source>
</evidence>
<comment type="function">
    <text evidence="1 5">Hydrolyzes diadenosine 5',5'''-P1,P4-tetraphosphate to yield ADP.</text>
</comment>
<dbReference type="OrthoDB" id="384253at2"/>
<keyword evidence="8" id="KW-1185">Reference proteome</keyword>
<dbReference type="HAMAP" id="MF_00199">
    <property type="entry name" value="ApaH"/>
    <property type="match status" value="1"/>
</dbReference>
<evidence type="ECO:0000256" key="1">
    <source>
        <dbReference type="ARBA" id="ARBA00003413"/>
    </source>
</evidence>
<dbReference type="Gene3D" id="3.60.21.10">
    <property type="match status" value="1"/>
</dbReference>
<dbReference type="PIRSF" id="PIRSF000903">
    <property type="entry name" value="B5n-ttraPtase_sm"/>
    <property type="match status" value="1"/>
</dbReference>
<dbReference type="InterPro" id="IPR029052">
    <property type="entry name" value="Metallo-depent_PP-like"/>
</dbReference>
<proteinExistence type="inferred from homology"/>
<dbReference type="PANTHER" id="PTHR40942:SF4">
    <property type="entry name" value="CYTOCHROME C5"/>
    <property type="match status" value="1"/>
</dbReference>
<dbReference type="NCBIfam" id="TIGR00668">
    <property type="entry name" value="apaH"/>
    <property type="match status" value="1"/>
</dbReference>
<evidence type="ECO:0000313" key="7">
    <source>
        <dbReference type="EMBL" id="PTQ90137.1"/>
    </source>
</evidence>
<sequence length="286" mass="31495">MADYAIGDVQGCAEALNELLDIIAFNPQHDCLWFAGDLVARGPDSLAVLRQVKALGCSARVVLGNHDLHLLACFYGYSPVKKKDRTADILSAPDAQELIDWLRQQPLLLDIPHQNAVMTHAGIPPCWSLNQARTLAAEVSAILKSDQIQQFLGGMYGNSPALWHEQLRGAKRWRVITNYLTRMRLCNLAGELEFSHKEGLEDLPEGYYPWFNIPNPSIKNTRILFGHWAALEGNGPQAPIIALDGGCVWGGQLLAYRLDDGQLFSATTACIQCGLELAPKPSNLLI</sequence>
<evidence type="ECO:0000256" key="2">
    <source>
        <dbReference type="ARBA" id="ARBA00005419"/>
    </source>
</evidence>
<evidence type="ECO:0000259" key="6">
    <source>
        <dbReference type="Pfam" id="PF00149"/>
    </source>
</evidence>
<reference evidence="7 8" key="1">
    <citation type="submission" date="2018-04" db="EMBL/GenBank/DDBJ databases">
        <title>Genomic Encyclopedia of Archaeal and Bacterial Type Strains, Phase II (KMG-II): from individual species to whole genera.</title>
        <authorList>
            <person name="Goeker M."/>
        </authorList>
    </citation>
    <scope>NUCLEOTIDE SEQUENCE [LARGE SCALE GENOMIC DNA]</scope>
    <source>
        <strain evidence="7 8">DSM 5822</strain>
    </source>
</reference>